<dbReference type="SMART" id="SM00256">
    <property type="entry name" value="FBOX"/>
    <property type="match status" value="1"/>
</dbReference>
<comment type="caution">
    <text evidence="2">The sequence shown here is derived from an EMBL/GenBank/DDBJ whole genome shotgun (WGS) entry which is preliminary data.</text>
</comment>
<gene>
    <name evidence="2" type="ORF">CTI12_AA567840</name>
</gene>
<dbReference type="PROSITE" id="PS50181">
    <property type="entry name" value="FBOX"/>
    <property type="match status" value="1"/>
</dbReference>
<dbReference type="PANTHER" id="PTHR31672:SF13">
    <property type="entry name" value="F-BOX PROTEIN CPR30-LIKE"/>
    <property type="match status" value="1"/>
</dbReference>
<organism evidence="2 3">
    <name type="scientific">Artemisia annua</name>
    <name type="common">Sweet wormwood</name>
    <dbReference type="NCBI Taxonomy" id="35608"/>
    <lineage>
        <taxon>Eukaryota</taxon>
        <taxon>Viridiplantae</taxon>
        <taxon>Streptophyta</taxon>
        <taxon>Embryophyta</taxon>
        <taxon>Tracheophyta</taxon>
        <taxon>Spermatophyta</taxon>
        <taxon>Magnoliopsida</taxon>
        <taxon>eudicotyledons</taxon>
        <taxon>Gunneridae</taxon>
        <taxon>Pentapetalae</taxon>
        <taxon>asterids</taxon>
        <taxon>campanulids</taxon>
        <taxon>Asterales</taxon>
        <taxon>Asteraceae</taxon>
        <taxon>Asteroideae</taxon>
        <taxon>Anthemideae</taxon>
        <taxon>Artemisiinae</taxon>
        <taxon>Artemisia</taxon>
    </lineage>
</organism>
<accession>A0A2U1KQ88</accession>
<feature type="domain" description="F-box" evidence="1">
    <location>
        <begin position="1"/>
        <end position="46"/>
    </location>
</feature>
<dbReference type="Proteomes" id="UP000245207">
    <property type="component" value="Unassembled WGS sequence"/>
</dbReference>
<dbReference type="PANTHER" id="PTHR31672">
    <property type="entry name" value="BNACNNG10540D PROTEIN"/>
    <property type="match status" value="1"/>
</dbReference>
<dbReference type="InterPro" id="IPR036047">
    <property type="entry name" value="F-box-like_dom_sf"/>
</dbReference>
<proteinExistence type="predicted"/>
<dbReference type="SUPFAM" id="SSF81383">
    <property type="entry name" value="F-box domain"/>
    <property type="match status" value="1"/>
</dbReference>
<sequence>MADLNFPEEILNNVVVWLPTKSLFRFKCVSKHWNTVIPNSFIMKSRPCRRMILLPVQPFHAIDNTVPYNHIDHVIIKRRCSPFGNLEGKRVIVVGTLNGILVLAFRDQFPDHIMLYNPFTEECEKILVPPLCDHTYTYNYGLVYGTALDDLKLFVFRNRLAHHGHDPDDVPGLDAGTFVNGFLYWHVYKRGFGRLILAVDVRYMIVSEIKFPPKRRSKKEIKCSPKRFSKRKKRKRKFHPKFPFPSITLGTLDGCLCMVCSNGSKLEVWPCSVLDEGKIVMLKRLLASNVFYYEIDPFRFVINMFTHVVVQLHYYRRCDSNM</sequence>
<keyword evidence="3" id="KW-1185">Reference proteome</keyword>
<dbReference type="Pfam" id="PF00646">
    <property type="entry name" value="F-box"/>
    <property type="match status" value="1"/>
</dbReference>
<dbReference type="AlphaFoldDB" id="A0A2U1KQ88"/>
<dbReference type="InterPro" id="IPR050796">
    <property type="entry name" value="SCF_F-box_component"/>
</dbReference>
<name>A0A2U1KQ88_ARTAN</name>
<evidence type="ECO:0000259" key="1">
    <source>
        <dbReference type="PROSITE" id="PS50181"/>
    </source>
</evidence>
<evidence type="ECO:0000313" key="2">
    <source>
        <dbReference type="EMBL" id="PWA38901.1"/>
    </source>
</evidence>
<protein>
    <submittedName>
        <fullName evidence="2">F-box domain-containing protein</fullName>
    </submittedName>
</protein>
<evidence type="ECO:0000313" key="3">
    <source>
        <dbReference type="Proteomes" id="UP000245207"/>
    </source>
</evidence>
<dbReference type="Gene3D" id="1.20.1280.50">
    <property type="match status" value="1"/>
</dbReference>
<dbReference type="InterPro" id="IPR001810">
    <property type="entry name" value="F-box_dom"/>
</dbReference>
<dbReference type="EMBL" id="PKPP01015155">
    <property type="protein sequence ID" value="PWA38901.1"/>
    <property type="molecule type" value="Genomic_DNA"/>
</dbReference>
<reference evidence="2 3" key="1">
    <citation type="journal article" date="2018" name="Mol. Plant">
        <title>The genome of Artemisia annua provides insight into the evolution of Asteraceae family and artemisinin biosynthesis.</title>
        <authorList>
            <person name="Shen Q."/>
            <person name="Zhang L."/>
            <person name="Liao Z."/>
            <person name="Wang S."/>
            <person name="Yan T."/>
            <person name="Shi P."/>
            <person name="Liu M."/>
            <person name="Fu X."/>
            <person name="Pan Q."/>
            <person name="Wang Y."/>
            <person name="Lv Z."/>
            <person name="Lu X."/>
            <person name="Zhang F."/>
            <person name="Jiang W."/>
            <person name="Ma Y."/>
            <person name="Chen M."/>
            <person name="Hao X."/>
            <person name="Li L."/>
            <person name="Tang Y."/>
            <person name="Lv G."/>
            <person name="Zhou Y."/>
            <person name="Sun X."/>
            <person name="Brodelius P.E."/>
            <person name="Rose J.K.C."/>
            <person name="Tang K."/>
        </authorList>
    </citation>
    <scope>NUCLEOTIDE SEQUENCE [LARGE SCALE GENOMIC DNA]</scope>
    <source>
        <strain evidence="3">cv. Huhao1</strain>
        <tissue evidence="2">Leaf</tissue>
    </source>
</reference>